<dbReference type="PANTHER" id="PTHR21686">
    <property type="entry name" value="DEOXYNUCLEOTIDYLTRANSFERASE TERMINAL-INTERACTING PROTEIN 2"/>
    <property type="match status" value="1"/>
</dbReference>
<evidence type="ECO:0000256" key="2">
    <source>
        <dbReference type="ARBA" id="ARBA00023242"/>
    </source>
</evidence>
<dbReference type="VEuPathDB" id="FungiDB:PV09_06931"/>
<dbReference type="HOGENOM" id="CLU_075129_1_0_1"/>
<dbReference type="GO" id="GO:0006396">
    <property type="term" value="P:RNA processing"/>
    <property type="evidence" value="ECO:0007669"/>
    <property type="project" value="TreeGrafter"/>
</dbReference>
<feature type="domain" description="Fcf2 pre-rRNA processing C-terminal" evidence="4">
    <location>
        <begin position="122"/>
        <end position="212"/>
    </location>
</feature>
<dbReference type="InterPro" id="IPR014810">
    <property type="entry name" value="Fcf2_C"/>
</dbReference>
<protein>
    <recommendedName>
        <fullName evidence="4">Fcf2 pre-rRNA processing C-terminal domain-containing protein</fullName>
    </recommendedName>
</protein>
<dbReference type="FunCoup" id="A0A0D2A5D7">
    <property type="interactions" value="349"/>
</dbReference>
<evidence type="ECO:0000259" key="4">
    <source>
        <dbReference type="Pfam" id="PF08698"/>
    </source>
</evidence>
<gene>
    <name evidence="5" type="ORF">PV09_06931</name>
</gene>
<evidence type="ECO:0000313" key="6">
    <source>
        <dbReference type="Proteomes" id="UP000053259"/>
    </source>
</evidence>
<comment type="subcellular location">
    <subcellularLocation>
        <location evidence="1">Nucleus</location>
        <location evidence="1">Nucleolus</location>
    </subcellularLocation>
</comment>
<dbReference type="Proteomes" id="UP000053259">
    <property type="component" value="Unassembled WGS sequence"/>
</dbReference>
<evidence type="ECO:0000313" key="5">
    <source>
        <dbReference type="EMBL" id="KIW01755.1"/>
    </source>
</evidence>
<keyword evidence="6" id="KW-1185">Reference proteome</keyword>
<proteinExistence type="predicted"/>
<dbReference type="EMBL" id="KN847553">
    <property type="protein sequence ID" value="KIW01755.1"/>
    <property type="molecule type" value="Genomic_DNA"/>
</dbReference>
<name>A0A0D2A5D7_9PEZI</name>
<dbReference type="GO" id="GO:0005730">
    <property type="term" value="C:nucleolus"/>
    <property type="evidence" value="ECO:0007669"/>
    <property type="project" value="UniProtKB-SubCell"/>
</dbReference>
<dbReference type="RefSeq" id="XP_016211624.1">
    <property type="nucleotide sequence ID" value="XM_016360638.1"/>
</dbReference>
<evidence type="ECO:0000256" key="1">
    <source>
        <dbReference type="ARBA" id="ARBA00004604"/>
    </source>
</evidence>
<dbReference type="GO" id="GO:0003723">
    <property type="term" value="F:RNA binding"/>
    <property type="evidence" value="ECO:0007669"/>
    <property type="project" value="TreeGrafter"/>
</dbReference>
<dbReference type="InParanoid" id="A0A0D2A5D7"/>
<evidence type="ECO:0000256" key="3">
    <source>
        <dbReference type="SAM" id="MobiDB-lite"/>
    </source>
</evidence>
<reference evidence="5 6" key="1">
    <citation type="submission" date="2015-01" db="EMBL/GenBank/DDBJ databases">
        <title>The Genome Sequence of Ochroconis gallopava CBS43764.</title>
        <authorList>
            <consortium name="The Broad Institute Genomics Platform"/>
            <person name="Cuomo C."/>
            <person name="de Hoog S."/>
            <person name="Gorbushina A."/>
            <person name="Stielow B."/>
            <person name="Teixiera M."/>
            <person name="Abouelleil A."/>
            <person name="Chapman S.B."/>
            <person name="Priest M."/>
            <person name="Young S.K."/>
            <person name="Wortman J."/>
            <person name="Nusbaum C."/>
            <person name="Birren B."/>
        </authorList>
    </citation>
    <scope>NUCLEOTIDE SEQUENCE [LARGE SCALE GENOMIC DNA]</scope>
    <source>
        <strain evidence="5 6">CBS 43764</strain>
    </source>
</reference>
<sequence length="242" mass="27466">MDFDDSSRTLSAGSIVSEETLVPEEQDDLSDEQIDFLLHRASLRMKGQNGALVTAQGPSSTRLPTLKAASELPRPYTSMVGGVAKVVEAKSVSEELRRMAEKPKRIEDPVALRREKKEPKPVLSDWYNLPRTNLTTELKRDLQLLNMRSVLDPKRMYRKQGKFKVPEYSQVGVVVEGPTEFYSARIENKQRKQTFVEEVLAGEKESGRFKSKYEELQAVKKSGKKGYYKSLQQARRKARKGG</sequence>
<dbReference type="STRING" id="253628.A0A0D2A5D7"/>
<keyword evidence="2" id="KW-0539">Nucleus</keyword>
<organism evidence="5 6">
    <name type="scientific">Verruconis gallopava</name>
    <dbReference type="NCBI Taxonomy" id="253628"/>
    <lineage>
        <taxon>Eukaryota</taxon>
        <taxon>Fungi</taxon>
        <taxon>Dikarya</taxon>
        <taxon>Ascomycota</taxon>
        <taxon>Pezizomycotina</taxon>
        <taxon>Dothideomycetes</taxon>
        <taxon>Pleosporomycetidae</taxon>
        <taxon>Venturiales</taxon>
        <taxon>Sympoventuriaceae</taxon>
        <taxon>Verruconis</taxon>
    </lineage>
</organism>
<dbReference type="InterPro" id="IPR039883">
    <property type="entry name" value="Fcf2/DNTTIP2"/>
</dbReference>
<dbReference type="AlphaFoldDB" id="A0A0D2A5D7"/>
<feature type="region of interest" description="Disordered" evidence="3">
    <location>
        <begin position="1"/>
        <end position="28"/>
    </location>
</feature>
<dbReference type="GeneID" id="27314904"/>
<dbReference type="PANTHER" id="PTHR21686:SF12">
    <property type="entry name" value="DEOXYNUCLEOTIDYLTRANSFERASE TERMINAL-INTERACTING PROTEIN 2"/>
    <property type="match status" value="1"/>
</dbReference>
<dbReference type="OrthoDB" id="427886at2759"/>
<dbReference type="Pfam" id="PF08698">
    <property type="entry name" value="Fcf2"/>
    <property type="match status" value="1"/>
</dbReference>
<accession>A0A0D2A5D7</accession>